<organism evidence="3 4">
    <name type="scientific">Banduia mediterranea</name>
    <dbReference type="NCBI Taxonomy" id="3075609"/>
    <lineage>
        <taxon>Bacteria</taxon>
        <taxon>Pseudomonadati</taxon>
        <taxon>Pseudomonadota</taxon>
        <taxon>Gammaproteobacteria</taxon>
        <taxon>Nevskiales</taxon>
        <taxon>Algiphilaceae</taxon>
        <taxon>Banduia</taxon>
    </lineage>
</organism>
<keyword evidence="4" id="KW-1185">Reference proteome</keyword>
<dbReference type="Pfam" id="PF07044">
    <property type="entry name" value="DUF1329"/>
    <property type="match status" value="1"/>
</dbReference>
<evidence type="ECO:0000313" key="4">
    <source>
        <dbReference type="Proteomes" id="UP001254608"/>
    </source>
</evidence>
<dbReference type="EMBL" id="JAVRIC010000012">
    <property type="protein sequence ID" value="MDT0497691.1"/>
    <property type="molecule type" value="Genomic_DNA"/>
</dbReference>
<dbReference type="InterPro" id="IPR010752">
    <property type="entry name" value="DUF1329"/>
</dbReference>
<feature type="region of interest" description="Disordered" evidence="1">
    <location>
        <begin position="41"/>
        <end position="65"/>
    </location>
</feature>
<feature type="chain" id="PRO_5046629039" evidence="2">
    <location>
        <begin position="25"/>
        <end position="451"/>
    </location>
</feature>
<dbReference type="RefSeq" id="WP_311365084.1">
    <property type="nucleotide sequence ID" value="NZ_JAVRIC010000012.1"/>
</dbReference>
<proteinExistence type="predicted"/>
<evidence type="ECO:0000313" key="3">
    <source>
        <dbReference type="EMBL" id="MDT0497691.1"/>
    </source>
</evidence>
<feature type="signal peptide" evidence="2">
    <location>
        <begin position="1"/>
        <end position="24"/>
    </location>
</feature>
<reference evidence="3 4" key="1">
    <citation type="submission" date="2023-09" db="EMBL/GenBank/DDBJ databases">
        <authorList>
            <person name="Rey-Velasco X."/>
        </authorList>
    </citation>
    <scope>NUCLEOTIDE SEQUENCE [LARGE SCALE GENOMIC DNA]</scope>
    <source>
        <strain evidence="3 4">W345</strain>
    </source>
</reference>
<protein>
    <submittedName>
        <fullName evidence="3">DUF1329 domain-containing protein</fullName>
    </submittedName>
</protein>
<keyword evidence="2" id="KW-0732">Signal</keyword>
<sequence>MKTTLIAGFLGFAAILFAAEPALAAVSAQEAARLGKDLTPIGAEKAGNKDGTIPEWTPGEQDGDLSGEYPHNDDIDGEKPTFTITKANMAKYADKLTEGHKELLGRYDDYKMNVYPSYRFVAFPDEIYEATQKNATTAELVAPDRPQGATLGFPFPIPKSGAEPIWNHKLKWRGEGVRRYNNQMIVRPNQPMQLTKLIEDVQFAYASIENPVELEDGTPYLYYLSETVAPPRLAGQYILVHDKTGTGNEGRSAWLYNPGFRRIRRAPAVCCDNPYEGTEGYQFYDQVDMFNGILDYYDWKLLGKKEMYIPYNDNKVASDKVTYKDIATPNHVNQDLPRYELHRVWVVEANNKPGLRHKIKKRVFYIDEDSWNIVAVDNYDQRDELWQFQEGHLTVASNVQSAGTVPEVIYHFDSGVYFVTAAFNEDEPYNFDVDFSKNHFSASSVQKNSSK</sequence>
<accession>A0ABU2WIJ0</accession>
<gene>
    <name evidence="3" type="ORF">RM530_09985</name>
</gene>
<name>A0ABU2WIJ0_9GAMM</name>
<dbReference type="Proteomes" id="UP001254608">
    <property type="component" value="Unassembled WGS sequence"/>
</dbReference>
<comment type="caution">
    <text evidence="3">The sequence shown here is derived from an EMBL/GenBank/DDBJ whole genome shotgun (WGS) entry which is preliminary data.</text>
</comment>
<dbReference type="CDD" id="cd16329">
    <property type="entry name" value="LolA_like"/>
    <property type="match status" value="1"/>
</dbReference>
<dbReference type="Gene3D" id="2.50.20.10">
    <property type="entry name" value="Lipoprotein localisation LolA/LolB/LppX"/>
    <property type="match status" value="1"/>
</dbReference>
<evidence type="ECO:0000256" key="1">
    <source>
        <dbReference type="SAM" id="MobiDB-lite"/>
    </source>
</evidence>
<evidence type="ECO:0000256" key="2">
    <source>
        <dbReference type="SAM" id="SignalP"/>
    </source>
</evidence>